<keyword evidence="1" id="KW-1133">Transmembrane helix</keyword>
<dbReference type="AlphaFoldDB" id="A0A6B9F6C6"/>
<keyword evidence="1" id="KW-0812">Transmembrane</keyword>
<accession>A0A6B9F6C6</accession>
<dbReference type="KEGG" id="hra:EI982_09310"/>
<protein>
    <submittedName>
        <fullName evidence="2">Uncharacterized protein</fullName>
    </submittedName>
</protein>
<name>A0A6B9F6C6_9EURY</name>
<keyword evidence="1" id="KW-0472">Membrane</keyword>
<dbReference type="Proteomes" id="UP000428325">
    <property type="component" value="Chromosome"/>
</dbReference>
<dbReference type="EMBL" id="CP034345">
    <property type="protein sequence ID" value="QGX94972.1"/>
    <property type="molecule type" value="Genomic_DNA"/>
</dbReference>
<gene>
    <name evidence="2" type="ORF">EI982_09310</name>
</gene>
<keyword evidence="3" id="KW-1185">Reference proteome</keyword>
<sequence length="78" mass="8555">MRDRDGLDWLLVAVVTVLTAVHIPPYPVAKRETIELAHETGLVALADLLLDVRVAVFLLAVLGLFIVLVVTDTLPVRE</sequence>
<dbReference type="RefSeq" id="WP_157689429.1">
    <property type="nucleotide sequence ID" value="NZ_CP034345.1"/>
</dbReference>
<evidence type="ECO:0000256" key="1">
    <source>
        <dbReference type="SAM" id="Phobius"/>
    </source>
</evidence>
<organism evidence="2 3">
    <name type="scientific">Haloplanus rallus</name>
    <dbReference type="NCBI Taxonomy" id="1816183"/>
    <lineage>
        <taxon>Archaea</taxon>
        <taxon>Methanobacteriati</taxon>
        <taxon>Methanobacteriota</taxon>
        <taxon>Stenosarchaea group</taxon>
        <taxon>Halobacteria</taxon>
        <taxon>Halobacteriales</taxon>
        <taxon>Haloferacaceae</taxon>
        <taxon>Haloplanus</taxon>
    </lineage>
</organism>
<feature type="transmembrane region" description="Helical" evidence="1">
    <location>
        <begin position="48"/>
        <end position="70"/>
    </location>
</feature>
<evidence type="ECO:0000313" key="2">
    <source>
        <dbReference type="EMBL" id="QGX94972.1"/>
    </source>
</evidence>
<feature type="transmembrane region" description="Helical" evidence="1">
    <location>
        <begin position="7"/>
        <end position="28"/>
    </location>
</feature>
<dbReference type="GeneID" id="99246239"/>
<proteinExistence type="predicted"/>
<evidence type="ECO:0000313" key="3">
    <source>
        <dbReference type="Proteomes" id="UP000428325"/>
    </source>
</evidence>
<reference evidence="2 3" key="1">
    <citation type="submission" date="2018-12" db="EMBL/GenBank/DDBJ databases">
        <title>Complete genome sequence of Haloplanus rallus MBLA0036.</title>
        <authorList>
            <person name="Nam Y.-d."/>
            <person name="Kang J."/>
            <person name="Chung W.-H."/>
            <person name="Park Y.S."/>
        </authorList>
    </citation>
    <scope>NUCLEOTIDE SEQUENCE [LARGE SCALE GENOMIC DNA]</scope>
    <source>
        <strain evidence="2 3">MBLA0036</strain>
    </source>
</reference>